<keyword evidence="8" id="KW-1185">Reference proteome</keyword>
<dbReference type="OrthoDB" id="9796880at2"/>
<organism evidence="7 8">
    <name type="scientific">Chitinophaga pinensis</name>
    <dbReference type="NCBI Taxonomy" id="79329"/>
    <lineage>
        <taxon>Bacteria</taxon>
        <taxon>Pseudomonadati</taxon>
        <taxon>Bacteroidota</taxon>
        <taxon>Chitinophagia</taxon>
        <taxon>Chitinophagales</taxon>
        <taxon>Chitinophagaceae</taxon>
        <taxon>Chitinophaga</taxon>
    </lineage>
</organism>
<evidence type="ECO:0000313" key="8">
    <source>
        <dbReference type="Proteomes" id="UP000318815"/>
    </source>
</evidence>
<dbReference type="Pfam" id="PF00111">
    <property type="entry name" value="Fer2"/>
    <property type="match status" value="1"/>
</dbReference>
<keyword evidence="3" id="KW-0560">Oxidoreductase</keyword>
<accession>A0A5C6LU31</accession>
<keyword evidence="2" id="KW-0479">Metal-binding</keyword>
<evidence type="ECO:0000259" key="6">
    <source>
        <dbReference type="PROSITE" id="PS51085"/>
    </source>
</evidence>
<dbReference type="RefSeq" id="WP_146306577.1">
    <property type="nucleotide sequence ID" value="NZ_VOHS01000020.1"/>
</dbReference>
<name>A0A5C6LU31_9BACT</name>
<dbReference type="GO" id="GO:0046872">
    <property type="term" value="F:metal ion binding"/>
    <property type="evidence" value="ECO:0007669"/>
    <property type="project" value="UniProtKB-KW"/>
</dbReference>
<dbReference type="Proteomes" id="UP000318815">
    <property type="component" value="Unassembled WGS sequence"/>
</dbReference>
<dbReference type="PANTHER" id="PTHR45331">
    <property type="entry name" value="OXIDOREDUCTASE, IRON-SULPHUR BINDING SUBUNIT-RELATED-RELATED"/>
    <property type="match status" value="1"/>
</dbReference>
<dbReference type="FunFam" id="1.10.150.120:FF:000003">
    <property type="entry name" value="Carbon monoxide dehydrogenase, small subunit"/>
    <property type="match status" value="1"/>
</dbReference>
<dbReference type="SUPFAM" id="SSF54292">
    <property type="entry name" value="2Fe-2S ferredoxin-like"/>
    <property type="match status" value="1"/>
</dbReference>
<sequence>MDDQLRNEEQNGTSRRSFLKQTSLMTALALAPETVLKAAESGLDEKIAAAIETMPLNVVINGVKQSVRIEPRVTLLDLLRERLQLTGTKKGCDHGQCGACTVHIDGERVNACLTLALTTEGREVTTIEGLAHGDELHPMQEAFLEHDGFQCGYCTPGQIMSAICCIREGHAGTPDEVREYMSGNICRCGAYSNIVDAIMDVKQGGKKI</sequence>
<evidence type="ECO:0000256" key="3">
    <source>
        <dbReference type="ARBA" id="ARBA00023002"/>
    </source>
</evidence>
<evidence type="ECO:0000256" key="5">
    <source>
        <dbReference type="ARBA" id="ARBA00023014"/>
    </source>
</evidence>
<evidence type="ECO:0000256" key="4">
    <source>
        <dbReference type="ARBA" id="ARBA00023004"/>
    </source>
</evidence>
<dbReference type="InterPro" id="IPR001041">
    <property type="entry name" value="2Fe-2S_ferredoxin-type"/>
</dbReference>
<dbReference type="GO" id="GO:0051537">
    <property type="term" value="F:2 iron, 2 sulfur cluster binding"/>
    <property type="evidence" value="ECO:0007669"/>
    <property type="project" value="UniProtKB-KW"/>
</dbReference>
<keyword evidence="1" id="KW-0001">2Fe-2S</keyword>
<dbReference type="Gene3D" id="1.10.150.120">
    <property type="entry name" value="[2Fe-2S]-binding domain"/>
    <property type="match status" value="1"/>
</dbReference>
<proteinExistence type="predicted"/>
<dbReference type="GO" id="GO:0016903">
    <property type="term" value="F:oxidoreductase activity, acting on the aldehyde or oxo group of donors"/>
    <property type="evidence" value="ECO:0007669"/>
    <property type="project" value="TreeGrafter"/>
</dbReference>
<dbReference type="PROSITE" id="PS00197">
    <property type="entry name" value="2FE2S_FER_1"/>
    <property type="match status" value="1"/>
</dbReference>
<dbReference type="Pfam" id="PF01799">
    <property type="entry name" value="Fer2_2"/>
    <property type="match status" value="1"/>
</dbReference>
<dbReference type="InterPro" id="IPR002888">
    <property type="entry name" value="2Fe-2S-bd"/>
</dbReference>
<dbReference type="InterPro" id="IPR006311">
    <property type="entry name" value="TAT_signal"/>
</dbReference>
<dbReference type="InterPro" id="IPR012675">
    <property type="entry name" value="Beta-grasp_dom_sf"/>
</dbReference>
<dbReference type="PANTHER" id="PTHR45331:SF2">
    <property type="entry name" value="OXIDOREDUCTASE WITH IRON-SULFUR SUBUNIT"/>
    <property type="match status" value="1"/>
</dbReference>
<dbReference type="PROSITE" id="PS51085">
    <property type="entry name" value="2FE2S_FER_2"/>
    <property type="match status" value="1"/>
</dbReference>
<dbReference type="EMBL" id="VOHS01000020">
    <property type="protein sequence ID" value="TWV98965.1"/>
    <property type="molecule type" value="Genomic_DNA"/>
</dbReference>
<dbReference type="PROSITE" id="PS51318">
    <property type="entry name" value="TAT"/>
    <property type="match status" value="1"/>
</dbReference>
<keyword evidence="4" id="KW-0408">Iron</keyword>
<dbReference type="Gene3D" id="3.10.20.30">
    <property type="match status" value="1"/>
</dbReference>
<evidence type="ECO:0000256" key="2">
    <source>
        <dbReference type="ARBA" id="ARBA00022723"/>
    </source>
</evidence>
<protein>
    <submittedName>
        <fullName evidence="7">(2Fe-2S)-binding protein</fullName>
    </submittedName>
</protein>
<dbReference type="AlphaFoldDB" id="A0A5C6LU31"/>
<dbReference type="InterPro" id="IPR052914">
    <property type="entry name" value="Aldehyde_Oxdr_Iron-Sulfur"/>
</dbReference>
<dbReference type="CDD" id="cd00207">
    <property type="entry name" value="fer2"/>
    <property type="match status" value="1"/>
</dbReference>
<keyword evidence="5" id="KW-0411">Iron-sulfur</keyword>
<evidence type="ECO:0000313" key="7">
    <source>
        <dbReference type="EMBL" id="TWV98965.1"/>
    </source>
</evidence>
<comment type="caution">
    <text evidence="7">The sequence shown here is derived from an EMBL/GenBank/DDBJ whole genome shotgun (WGS) entry which is preliminary data.</text>
</comment>
<dbReference type="InterPro" id="IPR036884">
    <property type="entry name" value="2Fe-2S-bd_dom_sf"/>
</dbReference>
<evidence type="ECO:0000256" key="1">
    <source>
        <dbReference type="ARBA" id="ARBA00022714"/>
    </source>
</evidence>
<dbReference type="InterPro" id="IPR006058">
    <property type="entry name" value="2Fe2S_fd_BS"/>
</dbReference>
<dbReference type="InterPro" id="IPR036010">
    <property type="entry name" value="2Fe-2S_ferredoxin-like_sf"/>
</dbReference>
<reference evidence="7 8" key="1">
    <citation type="submission" date="2019-08" db="EMBL/GenBank/DDBJ databases">
        <title>Whole genome sequencing of chitin degrading bacteria Chitinophaga pinensis YS16.</title>
        <authorList>
            <person name="Singh R.P."/>
            <person name="Manchanda G."/>
            <person name="Maurya I.K."/>
            <person name="Joshi N.K."/>
            <person name="Srivastava A.K."/>
        </authorList>
    </citation>
    <scope>NUCLEOTIDE SEQUENCE [LARGE SCALE GENOMIC DNA]</scope>
    <source>
        <strain evidence="7 8">YS-16</strain>
    </source>
</reference>
<feature type="domain" description="2Fe-2S ferredoxin-type" evidence="6">
    <location>
        <begin position="54"/>
        <end position="130"/>
    </location>
</feature>
<dbReference type="FunFam" id="3.10.20.30:FF:000020">
    <property type="entry name" value="Xanthine dehydrogenase iron-sulfur subunit"/>
    <property type="match status" value="1"/>
</dbReference>
<dbReference type="SUPFAM" id="SSF47741">
    <property type="entry name" value="CO dehydrogenase ISP C-domain like"/>
    <property type="match status" value="1"/>
</dbReference>
<gene>
    <name evidence="7" type="ORF">FEF09_18965</name>
</gene>